<reference evidence="1 2" key="1">
    <citation type="submission" date="2018-04" db="EMBL/GenBank/DDBJ databases">
        <title>Genomic Encyclopedia of Archaeal and Bacterial Type Strains, Phase II (KMG-II): from individual species to whole genera.</title>
        <authorList>
            <person name="Goeker M."/>
        </authorList>
    </citation>
    <scope>NUCLEOTIDE SEQUENCE [LARGE SCALE GENOMIC DNA]</scope>
    <source>
        <strain evidence="1 2">DSM 22902</strain>
    </source>
</reference>
<accession>A0A2T5XY31</accession>
<comment type="caution">
    <text evidence="1">The sequence shown here is derived from an EMBL/GenBank/DDBJ whole genome shotgun (WGS) entry which is preliminary data.</text>
</comment>
<evidence type="ECO:0000313" key="2">
    <source>
        <dbReference type="Proteomes" id="UP000243985"/>
    </source>
</evidence>
<dbReference type="AlphaFoldDB" id="A0A2T5XY31"/>
<dbReference type="Proteomes" id="UP000243985">
    <property type="component" value="Unassembled WGS sequence"/>
</dbReference>
<protein>
    <submittedName>
        <fullName evidence="1">Uncharacterized protein</fullName>
    </submittedName>
</protein>
<name>A0A2T5XY31_9FLAO</name>
<gene>
    <name evidence="1" type="ORF">C8P65_101117</name>
</gene>
<evidence type="ECO:0000313" key="1">
    <source>
        <dbReference type="EMBL" id="PTX08452.1"/>
    </source>
</evidence>
<organism evidence="1 2">
    <name type="scientific">Capnocytophaga leadbetteri</name>
    <dbReference type="NCBI Taxonomy" id="327575"/>
    <lineage>
        <taxon>Bacteria</taxon>
        <taxon>Pseudomonadati</taxon>
        <taxon>Bacteroidota</taxon>
        <taxon>Flavobacteriia</taxon>
        <taxon>Flavobacteriales</taxon>
        <taxon>Flavobacteriaceae</taxon>
        <taxon>Capnocytophaga</taxon>
    </lineage>
</organism>
<proteinExistence type="predicted"/>
<dbReference type="EMBL" id="QBKG01000001">
    <property type="protein sequence ID" value="PTX08452.1"/>
    <property type="molecule type" value="Genomic_DNA"/>
</dbReference>
<sequence>MPKVRAVQAKTFGKVFLTSYLLTMKKILVILAFIGLLSCQEQRPSQKSVEEQTKVTEVENPEEARLKRYLNFKSYFKKELKLPADFTKEIYGSREDTLPKTLYNQIIFSDQEKNNIQEYAKFYTPDGELIDWSDTYGVLDTTPSNAGSYRHKENFQPKLYPLGYINLSEEYDAFVLKTSHIDLIFIDIFVFNKEGNIKSFVSVFEMEPSRDCEKTWEDFVYNYKVDTFFFQSRIQKNRIIKRTEKRFGMTIKTEWQLQKDGYLKEIKLKKEGKNEWLED</sequence>